<accession>A0AAD5R1B1</accession>
<dbReference type="EMBL" id="JAHQIW010006009">
    <property type="protein sequence ID" value="KAJ1367798.1"/>
    <property type="molecule type" value="Genomic_DNA"/>
</dbReference>
<feature type="compositionally biased region" description="Polar residues" evidence="1">
    <location>
        <begin position="30"/>
        <end position="48"/>
    </location>
</feature>
<reference evidence="2" key="1">
    <citation type="submission" date="2021-06" db="EMBL/GenBank/DDBJ databases">
        <title>Parelaphostrongylus tenuis whole genome reference sequence.</title>
        <authorList>
            <person name="Garwood T.J."/>
            <person name="Larsen P.A."/>
            <person name="Fountain-Jones N.M."/>
            <person name="Garbe J.R."/>
            <person name="Macchietto M.G."/>
            <person name="Kania S.A."/>
            <person name="Gerhold R.W."/>
            <person name="Richards J.E."/>
            <person name="Wolf T.M."/>
        </authorList>
    </citation>
    <scope>NUCLEOTIDE SEQUENCE</scope>
    <source>
        <strain evidence="2">MNPRO001-30</strain>
        <tissue evidence="2">Meninges</tissue>
    </source>
</reference>
<dbReference type="Proteomes" id="UP001196413">
    <property type="component" value="Unassembled WGS sequence"/>
</dbReference>
<organism evidence="2 3">
    <name type="scientific">Parelaphostrongylus tenuis</name>
    <name type="common">Meningeal worm</name>
    <dbReference type="NCBI Taxonomy" id="148309"/>
    <lineage>
        <taxon>Eukaryota</taxon>
        <taxon>Metazoa</taxon>
        <taxon>Ecdysozoa</taxon>
        <taxon>Nematoda</taxon>
        <taxon>Chromadorea</taxon>
        <taxon>Rhabditida</taxon>
        <taxon>Rhabditina</taxon>
        <taxon>Rhabditomorpha</taxon>
        <taxon>Strongyloidea</taxon>
        <taxon>Metastrongylidae</taxon>
        <taxon>Parelaphostrongylus</taxon>
    </lineage>
</organism>
<proteinExistence type="predicted"/>
<evidence type="ECO:0000313" key="2">
    <source>
        <dbReference type="EMBL" id="KAJ1367798.1"/>
    </source>
</evidence>
<gene>
    <name evidence="2" type="ORF">KIN20_028792</name>
</gene>
<feature type="compositionally biased region" description="Polar residues" evidence="1">
    <location>
        <begin position="61"/>
        <end position="70"/>
    </location>
</feature>
<evidence type="ECO:0000313" key="3">
    <source>
        <dbReference type="Proteomes" id="UP001196413"/>
    </source>
</evidence>
<evidence type="ECO:0000256" key="1">
    <source>
        <dbReference type="SAM" id="MobiDB-lite"/>
    </source>
</evidence>
<protein>
    <submittedName>
        <fullName evidence="2">Uncharacterized protein</fullName>
    </submittedName>
</protein>
<dbReference type="AlphaFoldDB" id="A0AAD5R1B1"/>
<comment type="caution">
    <text evidence="2">The sequence shown here is derived from an EMBL/GenBank/DDBJ whole genome shotgun (WGS) entry which is preliminary data.</text>
</comment>
<feature type="region of interest" description="Disordered" evidence="1">
    <location>
        <begin position="21"/>
        <end position="76"/>
    </location>
</feature>
<keyword evidence="3" id="KW-1185">Reference proteome</keyword>
<name>A0AAD5R1B1_PARTN</name>
<sequence>MGRSNEKTPDRETIELLCSISSSKPDEPGSPTSHFKGQNPPQLGSPTRDSTKVSAPLRTIQPHSIGSYQDNPGIKQ</sequence>